<protein>
    <submittedName>
        <fullName evidence="1">Uncharacterized protein</fullName>
    </submittedName>
</protein>
<accession>A0A016VY94</accession>
<name>A0A016VY94_9BILA</name>
<organism evidence="1 2">
    <name type="scientific">Ancylostoma ceylanicum</name>
    <dbReference type="NCBI Taxonomy" id="53326"/>
    <lineage>
        <taxon>Eukaryota</taxon>
        <taxon>Metazoa</taxon>
        <taxon>Ecdysozoa</taxon>
        <taxon>Nematoda</taxon>
        <taxon>Chromadorea</taxon>
        <taxon>Rhabditida</taxon>
        <taxon>Rhabditina</taxon>
        <taxon>Rhabditomorpha</taxon>
        <taxon>Strongyloidea</taxon>
        <taxon>Ancylostomatidae</taxon>
        <taxon>Ancylostomatinae</taxon>
        <taxon>Ancylostoma</taxon>
    </lineage>
</organism>
<sequence length="160" mass="17804">MRVVQYSCSVQGIRWSKNDLSFESHLTLIIIEAGVPECDHMSEGYTEEEVGNIPISKMKDSSVNRGGQPAQHGTIHLPAPNLSHFDPFENGAFVASVSADLPYWDCRDDKVQAMLLSPAYETRWSPAFKPSLAVFVDERCVLNQLAGPSQSSEWLRQGSY</sequence>
<evidence type="ECO:0000313" key="1">
    <source>
        <dbReference type="EMBL" id="EYC31738.1"/>
    </source>
</evidence>
<dbReference type="AlphaFoldDB" id="A0A016VY94"/>
<proteinExistence type="predicted"/>
<dbReference type="Proteomes" id="UP000024635">
    <property type="component" value="Unassembled WGS sequence"/>
</dbReference>
<reference evidence="2" key="1">
    <citation type="journal article" date="2015" name="Nat. Genet.">
        <title>The genome and transcriptome of the zoonotic hookworm Ancylostoma ceylanicum identify infection-specific gene families.</title>
        <authorList>
            <person name="Schwarz E.M."/>
            <person name="Hu Y."/>
            <person name="Antoshechkin I."/>
            <person name="Miller M.M."/>
            <person name="Sternberg P.W."/>
            <person name="Aroian R.V."/>
        </authorList>
    </citation>
    <scope>NUCLEOTIDE SEQUENCE</scope>
    <source>
        <strain evidence="2">HY135</strain>
    </source>
</reference>
<gene>
    <name evidence="1" type="primary">Acey_s0003.g1210</name>
    <name evidence="1" type="ORF">Y032_0003g1210</name>
</gene>
<dbReference type="EMBL" id="JARK01001339">
    <property type="protein sequence ID" value="EYC31738.1"/>
    <property type="molecule type" value="Genomic_DNA"/>
</dbReference>
<evidence type="ECO:0000313" key="2">
    <source>
        <dbReference type="Proteomes" id="UP000024635"/>
    </source>
</evidence>
<comment type="caution">
    <text evidence="1">The sequence shown here is derived from an EMBL/GenBank/DDBJ whole genome shotgun (WGS) entry which is preliminary data.</text>
</comment>
<keyword evidence="2" id="KW-1185">Reference proteome</keyword>